<dbReference type="RefSeq" id="WP_046311395.1">
    <property type="nucleotide sequence ID" value="NZ_CBCSCY010000024.1"/>
</dbReference>
<organism evidence="2 3">
    <name type="scientific">Pontibacter korlensis</name>
    <dbReference type="NCBI Taxonomy" id="400092"/>
    <lineage>
        <taxon>Bacteria</taxon>
        <taxon>Pseudomonadati</taxon>
        <taxon>Bacteroidota</taxon>
        <taxon>Cytophagia</taxon>
        <taxon>Cytophagales</taxon>
        <taxon>Hymenobacteraceae</taxon>
        <taxon>Pontibacter</taxon>
    </lineage>
</organism>
<dbReference type="HOGENOM" id="CLU_023845_5_0_10"/>
<evidence type="ECO:0000259" key="1">
    <source>
        <dbReference type="Pfam" id="PF00535"/>
    </source>
</evidence>
<dbReference type="SUPFAM" id="SSF53448">
    <property type="entry name" value="Nucleotide-diphospho-sugar transferases"/>
    <property type="match status" value="1"/>
</dbReference>
<dbReference type="InterPro" id="IPR029044">
    <property type="entry name" value="Nucleotide-diphossugar_trans"/>
</dbReference>
<name>A0A0E3ZER6_9BACT</name>
<feature type="domain" description="Glycosyltransferase 2-like" evidence="1">
    <location>
        <begin position="4"/>
        <end position="115"/>
    </location>
</feature>
<evidence type="ECO:0000313" key="2">
    <source>
        <dbReference type="EMBL" id="AKD03918.1"/>
    </source>
</evidence>
<dbReference type="Gene3D" id="3.90.550.10">
    <property type="entry name" value="Spore Coat Polysaccharide Biosynthesis Protein SpsA, Chain A"/>
    <property type="match status" value="1"/>
</dbReference>
<proteinExistence type="predicted"/>
<dbReference type="AlphaFoldDB" id="A0A0E3ZER6"/>
<dbReference type="InterPro" id="IPR001173">
    <property type="entry name" value="Glyco_trans_2-like"/>
</dbReference>
<dbReference type="KEGG" id="pko:PKOR_13415"/>
<gene>
    <name evidence="2" type="ORF">PKOR_13415</name>
</gene>
<keyword evidence="2" id="KW-0808">Transferase</keyword>
<dbReference type="OrthoDB" id="9771846at2"/>
<accession>A0A0E3ZER6</accession>
<keyword evidence="3" id="KW-1185">Reference proteome</keyword>
<dbReference type="Pfam" id="PF00535">
    <property type="entry name" value="Glycos_transf_2"/>
    <property type="match status" value="1"/>
</dbReference>
<protein>
    <submittedName>
        <fullName evidence="2">Family 2 glycosyl transferase</fullName>
    </submittedName>
</protein>
<dbReference type="PATRIC" id="fig|400092.3.peg.2924"/>
<dbReference type="PANTHER" id="PTHR43179">
    <property type="entry name" value="RHAMNOSYLTRANSFERASE WBBL"/>
    <property type="match status" value="1"/>
</dbReference>
<dbReference type="EMBL" id="CP009621">
    <property type="protein sequence ID" value="AKD03918.1"/>
    <property type="molecule type" value="Genomic_DNA"/>
</dbReference>
<sequence length="279" mass="31958">MLYIVIPVFNRKNFTKECLLSLKRGTNQNFKVIVVDDGSTDGTAEMLREEFPEVEVLFGDGNLFWTASVNMGIKHALQQGADYVMTLNNDLEVAEGYIENTYKWMAQKPNAIIGALEMDAGTREPAFGGEIVDFKLNKVRHLLHELPKEKQVGLHAVSQLPGRGLLIPRAVFEKIGLLDQDRFPHYVADYDFTHTALRNGFELYVNYDAKLYTYPEESGERQNRQSKSLANFYKHLFDIKGGGNLRDFTRFTLKNCPTPYIPYYLANGYARRIFGYMLK</sequence>
<dbReference type="STRING" id="400092.PKOR_13415"/>
<evidence type="ECO:0000313" key="3">
    <source>
        <dbReference type="Proteomes" id="UP000033109"/>
    </source>
</evidence>
<dbReference type="PANTHER" id="PTHR43179:SF7">
    <property type="entry name" value="RHAMNOSYLTRANSFERASE WBBL"/>
    <property type="match status" value="1"/>
</dbReference>
<reference evidence="2 3" key="1">
    <citation type="journal article" date="2015" name="Sci. Rep.">
        <title>Unraveling adaptation of Pontibacter korlensis to radiation and infertility in desert through complete genome and comparative transcriptomic analysis.</title>
        <authorList>
            <person name="Dai J."/>
            <person name="Dai W."/>
            <person name="Qiu C."/>
            <person name="Yang Z."/>
            <person name="Zhang Y."/>
            <person name="Zhou M."/>
            <person name="Zhang L."/>
            <person name="Fang C."/>
            <person name="Gao Q."/>
            <person name="Yang Q."/>
            <person name="Li X."/>
            <person name="Wang Z."/>
            <person name="Wang Z."/>
            <person name="Jia Z."/>
            <person name="Chen X."/>
        </authorList>
    </citation>
    <scope>NUCLEOTIDE SEQUENCE [LARGE SCALE GENOMIC DNA]</scope>
    <source>
        <strain evidence="2 3">X14-1T</strain>
    </source>
</reference>
<dbReference type="GO" id="GO:0016740">
    <property type="term" value="F:transferase activity"/>
    <property type="evidence" value="ECO:0007669"/>
    <property type="project" value="UniProtKB-KW"/>
</dbReference>
<dbReference type="Proteomes" id="UP000033109">
    <property type="component" value="Chromosome"/>
</dbReference>